<proteinExistence type="predicted"/>
<dbReference type="Pfam" id="PF13537">
    <property type="entry name" value="GATase_7"/>
    <property type="match status" value="1"/>
</dbReference>
<dbReference type="GeneID" id="54361844"/>
<accession>A0A6J3MFB8</accession>
<dbReference type="PROSITE" id="PS51278">
    <property type="entry name" value="GATASE_TYPE_2"/>
    <property type="match status" value="1"/>
</dbReference>
<feature type="domain" description="Glutamine amidotransferase type-2" evidence="4">
    <location>
        <begin position="2"/>
        <end position="164"/>
    </location>
</feature>
<reference evidence="6" key="1">
    <citation type="submission" date="2020-01" db="EMBL/GenBank/DDBJ databases">
        <authorList>
            <consortium name="DOE Joint Genome Institute"/>
            <person name="Haridas S."/>
            <person name="Albert R."/>
            <person name="Binder M."/>
            <person name="Bloem J."/>
            <person name="Labutti K."/>
            <person name="Salamov A."/>
            <person name="Andreopoulos B."/>
            <person name="Baker S.E."/>
            <person name="Barry K."/>
            <person name="Bills G."/>
            <person name="Bluhm B.H."/>
            <person name="Cannon C."/>
            <person name="Castanera R."/>
            <person name="Culley D.E."/>
            <person name="Daum C."/>
            <person name="Ezra D."/>
            <person name="Gonzalez J.B."/>
            <person name="Henrissat B."/>
            <person name="Kuo A."/>
            <person name="Liang C."/>
            <person name="Lipzen A."/>
            <person name="Lutzoni F."/>
            <person name="Magnuson J."/>
            <person name="Mondo S."/>
            <person name="Nolan M."/>
            <person name="Ohm R."/>
            <person name="Pangilinan J."/>
            <person name="Park H.-J."/>
            <person name="Ramirez L."/>
            <person name="Alfaro M."/>
            <person name="Sun H."/>
            <person name="Tritt A."/>
            <person name="Yoshinaga Y."/>
            <person name="Zwiers L.-H."/>
            <person name="Turgeon B.G."/>
            <person name="Goodwin S.B."/>
            <person name="Spatafora J.W."/>
            <person name="Crous P.W."/>
            <person name="Grigoriev I.V."/>
        </authorList>
    </citation>
    <scope>NUCLEOTIDE SEQUENCE</scope>
    <source>
        <strain evidence="6">CBS 342.82</strain>
    </source>
</reference>
<evidence type="ECO:0000259" key="4">
    <source>
        <dbReference type="PROSITE" id="PS51278"/>
    </source>
</evidence>
<evidence type="ECO:0000313" key="5">
    <source>
        <dbReference type="Proteomes" id="UP000504637"/>
    </source>
</evidence>
<keyword evidence="3" id="KW-0315">Glutamine amidotransferase</keyword>
<dbReference type="SUPFAM" id="SSF56235">
    <property type="entry name" value="N-terminal nucleophile aminohydrolases (Ntn hydrolases)"/>
    <property type="match status" value="1"/>
</dbReference>
<organism evidence="6">
    <name type="scientific">Dissoconium aciculare CBS 342.82</name>
    <dbReference type="NCBI Taxonomy" id="1314786"/>
    <lineage>
        <taxon>Eukaryota</taxon>
        <taxon>Fungi</taxon>
        <taxon>Dikarya</taxon>
        <taxon>Ascomycota</taxon>
        <taxon>Pezizomycotina</taxon>
        <taxon>Dothideomycetes</taxon>
        <taxon>Dothideomycetidae</taxon>
        <taxon>Mycosphaerellales</taxon>
        <taxon>Dissoconiaceae</taxon>
        <taxon>Dissoconium</taxon>
    </lineage>
</organism>
<dbReference type="AlphaFoldDB" id="A0A6J3MFB8"/>
<keyword evidence="2" id="KW-0061">Asparagine biosynthesis</keyword>
<reference evidence="6" key="2">
    <citation type="submission" date="2020-04" db="EMBL/GenBank/DDBJ databases">
        <authorList>
            <consortium name="NCBI Genome Project"/>
        </authorList>
    </citation>
    <scope>NUCLEOTIDE SEQUENCE</scope>
    <source>
        <strain evidence="6">CBS 342.82</strain>
    </source>
</reference>
<evidence type="ECO:0000256" key="2">
    <source>
        <dbReference type="ARBA" id="ARBA00022888"/>
    </source>
</evidence>
<dbReference type="Proteomes" id="UP000504637">
    <property type="component" value="Unplaced"/>
</dbReference>
<dbReference type="GO" id="GO:0006529">
    <property type="term" value="P:asparagine biosynthetic process"/>
    <property type="evidence" value="ECO:0007669"/>
    <property type="project" value="UniProtKB-KW"/>
</dbReference>
<protein>
    <submittedName>
        <fullName evidence="6">N-terminal nucleophile aminohydrolase</fullName>
    </submittedName>
</protein>
<evidence type="ECO:0000256" key="3">
    <source>
        <dbReference type="ARBA" id="ARBA00022962"/>
    </source>
</evidence>
<dbReference type="PANTHER" id="PTHR45937">
    <property type="entry name" value="ASPARAGINE SYNTHETASE DOMAIN-CONTAINING PROTEIN 1"/>
    <property type="match status" value="1"/>
</dbReference>
<evidence type="ECO:0000256" key="1">
    <source>
        <dbReference type="ARBA" id="ARBA00022605"/>
    </source>
</evidence>
<sequence length="164" mass="18131">MCGIFCSVSRHEFTAPSPNLRTLLESRGPDASNVIEKVSQPTSASLSPVWLTFHSTVLSLRTEIVVDQPYSAGASGSVLCWNGEAWAFRHVPIKDSDTSAIYTHLDQALDISQETDACGMLEMVALTMAQIAGPFAFVYYDDRSDRIFMGRDFLGRRSLVRCMD</sequence>
<dbReference type="RefSeq" id="XP_033463574.1">
    <property type="nucleotide sequence ID" value="XM_033604044.1"/>
</dbReference>
<dbReference type="InterPro" id="IPR017932">
    <property type="entry name" value="GATase_2_dom"/>
</dbReference>
<dbReference type="OrthoDB" id="10252281at2759"/>
<name>A0A6J3MFB8_9PEZI</name>
<dbReference type="PANTHER" id="PTHR45937:SF1">
    <property type="entry name" value="ASPARAGINE SYNTHETASE DOMAIN-CONTAINING PROTEIN 1"/>
    <property type="match status" value="1"/>
</dbReference>
<evidence type="ECO:0000313" key="6">
    <source>
        <dbReference type="RefSeq" id="XP_033463574.1"/>
    </source>
</evidence>
<keyword evidence="5" id="KW-1185">Reference proteome</keyword>
<keyword evidence="1" id="KW-0028">Amino-acid biosynthesis</keyword>
<gene>
    <name evidence="6" type="ORF">K489DRAFT_376964</name>
</gene>
<dbReference type="InterPro" id="IPR051857">
    <property type="entry name" value="Asn_synthetase_domain"/>
</dbReference>
<dbReference type="Gene3D" id="3.60.20.10">
    <property type="entry name" value="Glutamine Phosphoribosylpyrophosphate, subunit 1, domain 1"/>
    <property type="match status" value="1"/>
</dbReference>
<reference evidence="6" key="3">
    <citation type="submission" date="2025-08" db="UniProtKB">
        <authorList>
            <consortium name="RefSeq"/>
        </authorList>
    </citation>
    <scope>IDENTIFICATION</scope>
    <source>
        <strain evidence="6">CBS 342.82</strain>
    </source>
</reference>
<dbReference type="InterPro" id="IPR029055">
    <property type="entry name" value="Ntn_hydrolases_N"/>
</dbReference>